<comment type="caution">
    <text evidence="8">The sequence shown here is derived from an EMBL/GenBank/DDBJ whole genome shotgun (WGS) entry which is preliminary data.</text>
</comment>
<keyword evidence="9" id="KW-1185">Reference proteome</keyword>
<evidence type="ECO:0000256" key="4">
    <source>
        <dbReference type="ARBA" id="ARBA00022679"/>
    </source>
</evidence>
<evidence type="ECO:0000256" key="3">
    <source>
        <dbReference type="ARBA" id="ARBA00012007"/>
    </source>
</evidence>
<evidence type="ECO:0000256" key="7">
    <source>
        <dbReference type="SAM" id="MobiDB-lite"/>
    </source>
</evidence>
<evidence type="ECO:0000313" key="9">
    <source>
        <dbReference type="Proteomes" id="UP000549394"/>
    </source>
</evidence>
<comment type="function">
    <text evidence="1">Catalyzes the last step of tRNA splicing, the transfer of the splice junction 2'-phosphate from ligated tRNA to NAD to produce ADP-ribose 1''-2'' cyclic phosphate.</text>
</comment>
<dbReference type="GO" id="GO:0006388">
    <property type="term" value="P:tRNA splicing, via endonucleolytic cleavage and ligation"/>
    <property type="evidence" value="ECO:0007669"/>
    <property type="project" value="TreeGrafter"/>
</dbReference>
<dbReference type="PANTHER" id="PTHR12684">
    <property type="entry name" value="PUTATIVE PHOSPHOTRANSFERASE"/>
    <property type="match status" value="1"/>
</dbReference>
<evidence type="ECO:0000256" key="6">
    <source>
        <dbReference type="ARBA" id="ARBA00047949"/>
    </source>
</evidence>
<dbReference type="InterPro" id="IPR042081">
    <property type="entry name" value="RNA_2'-PTrans_C"/>
</dbReference>
<feature type="region of interest" description="Disordered" evidence="7">
    <location>
        <begin position="88"/>
        <end position="110"/>
    </location>
</feature>
<dbReference type="Proteomes" id="UP000549394">
    <property type="component" value="Unassembled WGS sequence"/>
</dbReference>
<dbReference type="AlphaFoldDB" id="A0A7I8VPC4"/>
<dbReference type="PANTHER" id="PTHR12684:SF2">
    <property type="entry name" value="TRNA 2'-PHOSPHOTRANSFERASE 1"/>
    <property type="match status" value="1"/>
</dbReference>
<evidence type="ECO:0000313" key="8">
    <source>
        <dbReference type="EMBL" id="CAD5118165.1"/>
    </source>
</evidence>
<dbReference type="Gene3D" id="3.20.170.30">
    <property type="match status" value="1"/>
</dbReference>
<dbReference type="EMBL" id="CAJFCJ010000008">
    <property type="protein sequence ID" value="CAD5118165.1"/>
    <property type="molecule type" value="Genomic_DNA"/>
</dbReference>
<dbReference type="GO" id="GO:0000215">
    <property type="term" value="F:tRNA 2'-phosphotransferase activity"/>
    <property type="evidence" value="ECO:0007669"/>
    <property type="project" value="UniProtKB-EC"/>
</dbReference>
<dbReference type="InterPro" id="IPR002745">
    <property type="entry name" value="Ptrans_KptA/Tpt1"/>
</dbReference>
<dbReference type="SUPFAM" id="SSF56399">
    <property type="entry name" value="ADP-ribosylation"/>
    <property type="match status" value="1"/>
</dbReference>
<proteinExistence type="inferred from homology"/>
<organism evidence="8 9">
    <name type="scientific">Dimorphilus gyrociliatus</name>
    <dbReference type="NCBI Taxonomy" id="2664684"/>
    <lineage>
        <taxon>Eukaryota</taxon>
        <taxon>Metazoa</taxon>
        <taxon>Spiralia</taxon>
        <taxon>Lophotrochozoa</taxon>
        <taxon>Annelida</taxon>
        <taxon>Polychaeta</taxon>
        <taxon>Polychaeta incertae sedis</taxon>
        <taxon>Dinophilidae</taxon>
        <taxon>Dimorphilus</taxon>
    </lineage>
</organism>
<comment type="similarity">
    <text evidence="2">Belongs to the KptA/TPT1 family.</text>
</comment>
<keyword evidence="4" id="KW-0808">Transferase</keyword>
<sequence>MSKSNLSGRRKIEFLEKISKHLKEIFENNPDKIPLHKKYAVKIDNIRPFLRKNNYEEHFVSALEDSVEYRVSEEYIYLSAHEEEFSNFGKKNNKKTDTKSSDKEHAIEEKESMNLEKQKKKVLGFLKHMTTKGYIERKFKPNKEGYIDLQKFKSVASEQKKEFDWDSLNSFIKDEFEIKGNMIKVGEKKTEKEDSMEAQAEIVPVVISDTKISDKDNRNKRKGLSTEPNAKLPRQDEQTNLKEMEEKLVNFLNYGCKRYHVSQYQGFVYLEDIETNINISQQTIKEIANRNPKFELEVEGSTNKAQIRIFKRAHKETPVDVMISKKLSSILRHNAENCGLKLDSGGFLFVNEILNLREFVKNEITEMDIKRIVENNEKQRFYMTTDETTNQLKIRANQGHSLNVENLELEEVTVDTNLRSVIHGTYWKFWKLIEKEGLKRQRRNHIHFAESDPSRNQVISGMRSSCDVTIYINWKLALADGIKFFISANNVILCPGDKDGVLSPKYFEKVLDRKTGKAVFP</sequence>
<dbReference type="EC" id="2.7.1.160" evidence="3"/>
<dbReference type="Gene3D" id="1.10.10.970">
    <property type="entry name" value="RNA 2'-phosphotransferase, Tpt1/KptA family, N-terminal domain"/>
    <property type="match status" value="1"/>
</dbReference>
<feature type="compositionally biased region" description="Basic and acidic residues" evidence="7">
    <location>
        <begin position="94"/>
        <end position="110"/>
    </location>
</feature>
<dbReference type="OrthoDB" id="419694at2759"/>
<comment type="catalytic activity">
    <reaction evidence="6">
        <text>2'-phospho-[ligated tRNA] + NAD(+) = mature tRNA + ADP-alpha-D-ribose 1'',2''-cyclic phosphate + nicotinamide</text>
        <dbReference type="Rhea" id="RHEA:23324"/>
        <dbReference type="Rhea" id="RHEA-COMP:11106"/>
        <dbReference type="Rhea" id="RHEA-COMP:11107"/>
        <dbReference type="ChEBI" id="CHEBI:17154"/>
        <dbReference type="ChEBI" id="CHEBI:57540"/>
        <dbReference type="ChEBI" id="CHEBI:76596"/>
        <dbReference type="ChEBI" id="CHEBI:82883"/>
        <dbReference type="ChEBI" id="CHEBI:85027"/>
        <dbReference type="EC" id="2.7.1.160"/>
    </reaction>
</comment>
<protein>
    <recommendedName>
        <fullName evidence="3">2'-phosphotransferase</fullName>
        <ecNumber evidence="3">2.7.1.160</ecNumber>
    </recommendedName>
</protein>
<gene>
    <name evidence="8" type="ORF">DGYR_LOCUS6589</name>
</gene>
<evidence type="ECO:0000256" key="2">
    <source>
        <dbReference type="ARBA" id="ARBA00009836"/>
    </source>
</evidence>
<evidence type="ECO:0000256" key="5">
    <source>
        <dbReference type="ARBA" id="ARBA00023027"/>
    </source>
</evidence>
<evidence type="ECO:0000256" key="1">
    <source>
        <dbReference type="ARBA" id="ARBA00003343"/>
    </source>
</evidence>
<keyword evidence="5" id="KW-0520">NAD</keyword>
<accession>A0A7I8VPC4</accession>
<dbReference type="Pfam" id="PF01885">
    <property type="entry name" value="PTS_2-RNA"/>
    <property type="match status" value="1"/>
</dbReference>
<dbReference type="InterPro" id="IPR042080">
    <property type="entry name" value="RNA_2'-PTrans_N"/>
</dbReference>
<name>A0A7I8VPC4_9ANNE</name>
<feature type="region of interest" description="Disordered" evidence="7">
    <location>
        <begin position="214"/>
        <end position="238"/>
    </location>
</feature>
<reference evidence="8 9" key="1">
    <citation type="submission" date="2020-08" db="EMBL/GenBank/DDBJ databases">
        <authorList>
            <person name="Hejnol A."/>
        </authorList>
    </citation>
    <scope>NUCLEOTIDE SEQUENCE [LARGE SCALE GENOMIC DNA]</scope>
</reference>